<protein>
    <recommendedName>
        <fullName evidence="3">Leucyl aminopeptidase</fullName>
    </recommendedName>
</protein>
<dbReference type="GO" id="GO:0006508">
    <property type="term" value="P:proteolysis"/>
    <property type="evidence" value="ECO:0007669"/>
    <property type="project" value="InterPro"/>
</dbReference>
<dbReference type="InterPro" id="IPR058739">
    <property type="entry name" value="NicX"/>
</dbReference>
<keyword evidence="1" id="KW-0479">Metal-binding</keyword>
<dbReference type="AlphaFoldDB" id="X1NRZ2"/>
<feature type="non-terminal residue" evidence="2">
    <location>
        <position position="1"/>
    </location>
</feature>
<accession>X1NRZ2</accession>
<sequence length="167" mass="17717">DAVLEMSLENRKGISSNGQYFKPGSHGNLPTGEAYIAPVEGTANGRVIIDGSIASIGLVKAPLEVKIENGYAVDFAGPDADRLREILGTKKEARNIAELGIGTNPQARLIGNILEDEKIYGTVHIALGDNSTFGGNTRAGVHIDGIILNPVLYIDDKLIVKEGKILI</sequence>
<dbReference type="SUPFAM" id="SSF144052">
    <property type="entry name" value="Thermophilic metalloprotease-like"/>
    <property type="match status" value="1"/>
</dbReference>
<dbReference type="EMBL" id="BARV01018599">
    <property type="protein sequence ID" value="GAI21434.1"/>
    <property type="molecule type" value="Genomic_DNA"/>
</dbReference>
<evidence type="ECO:0008006" key="3">
    <source>
        <dbReference type="Google" id="ProtNLM"/>
    </source>
</evidence>
<proteinExistence type="predicted"/>
<dbReference type="InterPro" id="IPR052170">
    <property type="entry name" value="M29_Exopeptidase"/>
</dbReference>
<dbReference type="GO" id="GO:0004177">
    <property type="term" value="F:aminopeptidase activity"/>
    <property type="evidence" value="ECO:0007669"/>
    <property type="project" value="InterPro"/>
</dbReference>
<gene>
    <name evidence="2" type="ORF">S06H3_31407</name>
</gene>
<dbReference type="Pfam" id="PF26233">
    <property type="entry name" value="NicX"/>
    <property type="match status" value="1"/>
</dbReference>
<comment type="caution">
    <text evidence="2">The sequence shown here is derived from an EMBL/GenBank/DDBJ whole genome shotgun (WGS) entry which is preliminary data.</text>
</comment>
<dbReference type="PANTHER" id="PTHR34448">
    <property type="entry name" value="AMINOPEPTIDASE"/>
    <property type="match status" value="1"/>
</dbReference>
<reference evidence="2" key="1">
    <citation type="journal article" date="2014" name="Front. Microbiol.">
        <title>High frequency of phylogenetically diverse reductive dehalogenase-homologous genes in deep subseafloor sedimentary metagenomes.</title>
        <authorList>
            <person name="Kawai M."/>
            <person name="Futagami T."/>
            <person name="Toyoda A."/>
            <person name="Takaki Y."/>
            <person name="Nishi S."/>
            <person name="Hori S."/>
            <person name="Arai W."/>
            <person name="Tsubouchi T."/>
            <person name="Morono Y."/>
            <person name="Uchiyama I."/>
            <person name="Ito T."/>
            <person name="Fujiyama A."/>
            <person name="Inagaki F."/>
            <person name="Takami H."/>
        </authorList>
    </citation>
    <scope>NUCLEOTIDE SEQUENCE</scope>
    <source>
        <strain evidence="2">Expedition CK06-06</strain>
    </source>
</reference>
<evidence type="ECO:0000256" key="1">
    <source>
        <dbReference type="ARBA" id="ARBA00022723"/>
    </source>
</evidence>
<evidence type="ECO:0000313" key="2">
    <source>
        <dbReference type="EMBL" id="GAI21434.1"/>
    </source>
</evidence>
<dbReference type="GO" id="GO:0046872">
    <property type="term" value="F:metal ion binding"/>
    <property type="evidence" value="ECO:0007669"/>
    <property type="project" value="UniProtKB-KW"/>
</dbReference>
<organism evidence="2">
    <name type="scientific">marine sediment metagenome</name>
    <dbReference type="NCBI Taxonomy" id="412755"/>
    <lineage>
        <taxon>unclassified sequences</taxon>
        <taxon>metagenomes</taxon>
        <taxon>ecological metagenomes</taxon>
    </lineage>
</organism>
<dbReference type="PANTHER" id="PTHR34448:SF1">
    <property type="entry name" value="BLL6088 PROTEIN"/>
    <property type="match status" value="1"/>
</dbReference>
<name>X1NRZ2_9ZZZZ</name>